<dbReference type="InterPro" id="IPR036890">
    <property type="entry name" value="HATPase_C_sf"/>
</dbReference>
<dbReference type="Pfam" id="PF14213">
    <property type="entry name" value="DUF4325"/>
    <property type="match status" value="1"/>
</dbReference>
<gene>
    <name evidence="2" type="ORF">LMG29542_01535</name>
</gene>
<evidence type="ECO:0000313" key="2">
    <source>
        <dbReference type="EMBL" id="CAB3751720.1"/>
    </source>
</evidence>
<dbReference type="InterPro" id="IPR025474">
    <property type="entry name" value="DUF4325"/>
</dbReference>
<evidence type="ECO:0000313" key="3">
    <source>
        <dbReference type="Proteomes" id="UP000494363"/>
    </source>
</evidence>
<feature type="domain" description="DUF4325" evidence="1">
    <location>
        <begin position="279"/>
        <end position="333"/>
    </location>
</feature>
<dbReference type="AlphaFoldDB" id="A0A6J5DBS4"/>
<reference evidence="2 3" key="1">
    <citation type="submission" date="2020-04" db="EMBL/GenBank/DDBJ databases">
        <authorList>
            <person name="De Canck E."/>
        </authorList>
    </citation>
    <scope>NUCLEOTIDE SEQUENCE [LARGE SCALE GENOMIC DNA]</scope>
    <source>
        <strain evidence="2 3">LMG 29542</strain>
    </source>
</reference>
<proteinExistence type="predicted"/>
<organism evidence="2 3">
    <name type="scientific">Paraburkholderia humisilvae</name>
    <dbReference type="NCBI Taxonomy" id="627669"/>
    <lineage>
        <taxon>Bacteria</taxon>
        <taxon>Pseudomonadati</taxon>
        <taxon>Pseudomonadota</taxon>
        <taxon>Betaproteobacteria</taxon>
        <taxon>Burkholderiales</taxon>
        <taxon>Burkholderiaceae</taxon>
        <taxon>Paraburkholderia</taxon>
    </lineage>
</organism>
<dbReference type="Gene3D" id="1.10.10.10">
    <property type="entry name" value="Winged helix-like DNA-binding domain superfamily/Winged helix DNA-binding domain"/>
    <property type="match status" value="1"/>
</dbReference>
<name>A0A6J5DBS4_9BURK</name>
<protein>
    <recommendedName>
        <fullName evidence="1">DUF4325 domain-containing protein</fullName>
    </recommendedName>
</protein>
<dbReference type="SUPFAM" id="SSF55874">
    <property type="entry name" value="ATPase domain of HSP90 chaperone/DNA topoisomerase II/histidine kinase"/>
    <property type="match status" value="1"/>
</dbReference>
<keyword evidence="3" id="KW-1185">Reference proteome</keyword>
<sequence>MITRVRPQGEQVRSFLLEHIELHVGDVVALAADKFSISRQAVNKHLVVLREQGAIVKEGNTRDARYRLVPLFSKGFRYPLTQPLEEDVVWSDAVKPCVASLPANIVNIWHHGFTEIFNNAIDHSNGNAVLVKIAQTALSTEIMISDDGIGIFRKIQAELNLLDERHAIFELAKGKLTTDPRNHSGEGIFFTSRMFDQFGILSGALYFDHHKDAYEDVVMEREIAANGTSVFMTLSNSAKHTTREVFDEYTESDDYTFDKTVVPVDLARYGSDGLISRSQAKRLLARLDLFRRVVLDFRNVDAIGQAFADQIFRVFAVEHPETELLPVNANVSVLQMISRARAQREQGG</sequence>
<dbReference type="Proteomes" id="UP000494363">
    <property type="component" value="Unassembled WGS sequence"/>
</dbReference>
<accession>A0A6J5DBS4</accession>
<dbReference type="InterPro" id="IPR036388">
    <property type="entry name" value="WH-like_DNA-bd_sf"/>
</dbReference>
<evidence type="ECO:0000259" key="1">
    <source>
        <dbReference type="Pfam" id="PF14213"/>
    </source>
</evidence>
<dbReference type="EMBL" id="CADIKH010000006">
    <property type="protein sequence ID" value="CAB3751720.1"/>
    <property type="molecule type" value="Genomic_DNA"/>
</dbReference>
<dbReference type="Gene3D" id="3.30.565.10">
    <property type="entry name" value="Histidine kinase-like ATPase, C-terminal domain"/>
    <property type="match status" value="1"/>
</dbReference>